<evidence type="ECO:0000256" key="1">
    <source>
        <dbReference type="SAM" id="Phobius"/>
    </source>
</evidence>
<sequence>MDKQFKQLKEEYLAIPIPDELDTIVNNALKFKPKKAFSYKKWTAAIAAAAVILFAASVNISPAFAEKLADIPIIGKIVEVITFTEIKKETENNSSLDIQTPAIEGLENEELANSLNAKYEEESKQLYAEYEAYLASLKEGENANTAIISGYEVLTDNDIILSIRRFTEIIQASGAIKNQYDTIDKQLEVLITLKSLFKDDTYIEVISEEIKRQMLQQIQQDTNNMYWVNDEDPEKFTRISSDQSFYINQDGKLVITFNEYEVAPGYMGAVEFVIPTKVIKEILVGERYIN</sequence>
<comment type="caution">
    <text evidence="4">The sequence shown here is derived from an EMBL/GenBank/DDBJ whole genome shotgun (WGS) entry which is preliminary data.</text>
</comment>
<evidence type="ECO:0000259" key="3">
    <source>
        <dbReference type="Pfam" id="PF13786"/>
    </source>
</evidence>
<feature type="transmembrane region" description="Helical" evidence="1">
    <location>
        <begin position="42"/>
        <end position="64"/>
    </location>
</feature>
<dbReference type="Proteomes" id="UP000602076">
    <property type="component" value="Unassembled WGS sequence"/>
</dbReference>
<dbReference type="InterPro" id="IPR021729">
    <property type="entry name" value="DUF3298"/>
</dbReference>
<protein>
    <submittedName>
        <fullName evidence="4">DUF3298 domain-containing protein</fullName>
    </submittedName>
</protein>
<feature type="domain" description="DUF4179" evidence="3">
    <location>
        <begin position="39"/>
        <end position="97"/>
    </location>
</feature>
<feature type="domain" description="DUF3298" evidence="2">
    <location>
        <begin position="194"/>
        <end position="276"/>
    </location>
</feature>
<reference evidence="4" key="1">
    <citation type="submission" date="2020-09" db="EMBL/GenBank/DDBJ databases">
        <title>Bacillus faecalis sp. nov., a moderately halophilic bacterium isolated from cow faeces.</title>
        <authorList>
            <person name="Jiang L."/>
            <person name="Lee J."/>
        </authorList>
    </citation>
    <scope>NUCLEOTIDE SEQUENCE</scope>
    <source>
        <strain evidence="4">AGMB 02131</strain>
    </source>
</reference>
<evidence type="ECO:0000313" key="5">
    <source>
        <dbReference type="Proteomes" id="UP000602076"/>
    </source>
</evidence>
<dbReference type="EMBL" id="JACXSI010000047">
    <property type="protein sequence ID" value="MBD3109921.1"/>
    <property type="molecule type" value="Genomic_DNA"/>
</dbReference>
<evidence type="ECO:0000313" key="4">
    <source>
        <dbReference type="EMBL" id="MBD3109921.1"/>
    </source>
</evidence>
<dbReference type="Pfam" id="PF13786">
    <property type="entry name" value="DUF4179"/>
    <property type="match status" value="1"/>
</dbReference>
<dbReference type="Pfam" id="PF11738">
    <property type="entry name" value="DUF3298"/>
    <property type="match status" value="1"/>
</dbReference>
<dbReference type="Gene3D" id="3.30.565.40">
    <property type="entry name" value="Fervidobacterium nodosum Rt17-B1 like"/>
    <property type="match status" value="1"/>
</dbReference>
<accession>A0A927CYD5</accession>
<organism evidence="4 5">
    <name type="scientific">Peribacillus faecalis</name>
    <dbReference type="NCBI Taxonomy" id="2772559"/>
    <lineage>
        <taxon>Bacteria</taxon>
        <taxon>Bacillati</taxon>
        <taxon>Bacillota</taxon>
        <taxon>Bacilli</taxon>
        <taxon>Bacillales</taxon>
        <taxon>Bacillaceae</taxon>
        <taxon>Peribacillus</taxon>
    </lineage>
</organism>
<keyword evidence="1" id="KW-1133">Transmembrane helix</keyword>
<gene>
    <name evidence="4" type="ORF">IEO70_16400</name>
</gene>
<keyword evidence="5" id="KW-1185">Reference proteome</keyword>
<name>A0A927CYD5_9BACI</name>
<dbReference type="RefSeq" id="WP_190999458.1">
    <property type="nucleotide sequence ID" value="NZ_JACXSI010000047.1"/>
</dbReference>
<dbReference type="AlphaFoldDB" id="A0A927CYD5"/>
<dbReference type="InterPro" id="IPR037126">
    <property type="entry name" value="PdaC/RsiV-like_sf"/>
</dbReference>
<evidence type="ECO:0000259" key="2">
    <source>
        <dbReference type="Pfam" id="PF11738"/>
    </source>
</evidence>
<keyword evidence="1" id="KW-0472">Membrane</keyword>
<proteinExistence type="predicted"/>
<keyword evidence="1" id="KW-0812">Transmembrane</keyword>
<dbReference type="Gene3D" id="3.90.640.20">
    <property type="entry name" value="Heat-shock cognate protein, ATPase"/>
    <property type="match status" value="1"/>
</dbReference>
<dbReference type="InterPro" id="IPR025436">
    <property type="entry name" value="DUF4179"/>
</dbReference>